<feature type="domain" description="HTH psq-type" evidence="9">
    <location>
        <begin position="225"/>
        <end position="277"/>
    </location>
</feature>
<keyword evidence="7" id="KW-0175">Coiled coil</keyword>
<evidence type="ECO:0000259" key="9">
    <source>
        <dbReference type="PROSITE" id="PS50960"/>
    </source>
</evidence>
<evidence type="ECO:0000256" key="7">
    <source>
        <dbReference type="SAM" id="Coils"/>
    </source>
</evidence>
<dbReference type="GO" id="GO:0006357">
    <property type="term" value="P:regulation of transcription by RNA polymerase II"/>
    <property type="evidence" value="ECO:0007669"/>
    <property type="project" value="TreeGrafter"/>
</dbReference>
<evidence type="ECO:0000256" key="5">
    <source>
        <dbReference type="ARBA" id="ARBA00023242"/>
    </source>
</evidence>
<dbReference type="WBParaSite" id="SBAD_0001053101-mRNA-1">
    <property type="protein sequence ID" value="SBAD_0001053101-mRNA-1"/>
    <property type="gene ID" value="SBAD_0001053101"/>
</dbReference>
<dbReference type="PROSITE" id="PS50960">
    <property type="entry name" value="HTH_PSQ"/>
    <property type="match status" value="1"/>
</dbReference>
<keyword evidence="2" id="KW-0805">Transcription regulation</keyword>
<dbReference type="AlphaFoldDB" id="A0A183J2R9"/>
<protein>
    <submittedName>
        <fullName evidence="10">HTH psq-type domain-containing protein</fullName>
    </submittedName>
</protein>
<dbReference type="SUPFAM" id="SSF46689">
    <property type="entry name" value="Homeodomain-like"/>
    <property type="match status" value="2"/>
</dbReference>
<feature type="coiled-coil region" evidence="7">
    <location>
        <begin position="105"/>
        <end position="132"/>
    </location>
</feature>
<dbReference type="PANTHER" id="PTHR21545:SF13">
    <property type="entry name" value="ECDYSONE-INDUCED PROTEIN 93F, ISOFORM C"/>
    <property type="match status" value="1"/>
</dbReference>
<evidence type="ECO:0000256" key="1">
    <source>
        <dbReference type="ARBA" id="ARBA00004123"/>
    </source>
</evidence>
<reference evidence="10" key="1">
    <citation type="submission" date="2016-06" db="UniProtKB">
        <authorList>
            <consortium name="WormBaseParasite"/>
        </authorList>
    </citation>
    <scope>IDENTIFICATION</scope>
</reference>
<comment type="subcellular location">
    <subcellularLocation>
        <location evidence="1 6">Nucleus</location>
    </subcellularLocation>
</comment>
<feature type="DNA-binding region" description="H-T-H motif" evidence="6">
    <location>
        <begin position="253"/>
        <end position="273"/>
    </location>
</feature>
<evidence type="ECO:0000256" key="2">
    <source>
        <dbReference type="ARBA" id="ARBA00023015"/>
    </source>
</evidence>
<feature type="region of interest" description="Disordered" evidence="8">
    <location>
        <begin position="59"/>
        <end position="88"/>
    </location>
</feature>
<keyword evidence="5 6" id="KW-0539">Nucleus</keyword>
<feature type="compositionally biased region" description="Low complexity" evidence="8">
    <location>
        <begin position="284"/>
        <end position="297"/>
    </location>
</feature>
<dbReference type="PANTHER" id="PTHR21545">
    <property type="entry name" value="TRANSCRIPTION FACTOR MLR1/2"/>
    <property type="match status" value="1"/>
</dbReference>
<sequence>LFYLSTSSNHVNKRNYSKADLEAAVLDIRSGKLGTRRASVIYGVPRSTLRNKIYKLEASNNRNDRKRHRTAEAAAETNYEHSSPPATQPVILSDYDKQVQVSGSSEHSRLTLQELTLNLAKAQAEMLHLDRDQEEKLKRDTDSHLSSVMNSECVSIMVQNASKIALIQMFEQKARDSISNMVDIIGDQQQQQQQQRGGSDDATKAAYKSCLGQAGVTESVCKKSRPKRGQYRKYDKSALAQAVQSVRRGEMSVHRAGSYYGVPHSTLEYKVKERNLIKSRKRQQSMSVDSNSSSDMQALVDDKSAGKHGLRLILS</sequence>
<dbReference type="Gene3D" id="1.10.10.60">
    <property type="entry name" value="Homeodomain-like"/>
    <property type="match status" value="2"/>
</dbReference>
<feature type="region of interest" description="Disordered" evidence="8">
    <location>
        <begin position="278"/>
        <end position="297"/>
    </location>
</feature>
<dbReference type="GO" id="GO:0005634">
    <property type="term" value="C:nucleus"/>
    <property type="evidence" value="ECO:0007669"/>
    <property type="project" value="UniProtKB-SubCell"/>
</dbReference>
<evidence type="ECO:0000256" key="3">
    <source>
        <dbReference type="ARBA" id="ARBA00023125"/>
    </source>
</evidence>
<evidence type="ECO:0000256" key="8">
    <source>
        <dbReference type="SAM" id="MobiDB-lite"/>
    </source>
</evidence>
<dbReference type="GO" id="GO:0003677">
    <property type="term" value="F:DNA binding"/>
    <property type="evidence" value="ECO:0007669"/>
    <property type="project" value="UniProtKB-UniRule"/>
</dbReference>
<accession>A0A183J2R9</accession>
<keyword evidence="3 6" id="KW-0238">DNA-binding</keyword>
<keyword evidence="4" id="KW-0804">Transcription</keyword>
<evidence type="ECO:0000256" key="4">
    <source>
        <dbReference type="ARBA" id="ARBA00023163"/>
    </source>
</evidence>
<dbReference type="Pfam" id="PF05225">
    <property type="entry name" value="HTH_psq"/>
    <property type="match status" value="2"/>
</dbReference>
<dbReference type="FunFam" id="1.10.10.60:FF:000019">
    <property type="entry name" value="Ligand-dependent corepressor isoform 1"/>
    <property type="match status" value="1"/>
</dbReference>
<evidence type="ECO:0000256" key="6">
    <source>
        <dbReference type="PROSITE-ProRule" id="PRU00320"/>
    </source>
</evidence>
<dbReference type="InterPro" id="IPR009057">
    <property type="entry name" value="Homeodomain-like_sf"/>
</dbReference>
<organism evidence="10">
    <name type="scientific">Soboliphyme baturini</name>
    <dbReference type="NCBI Taxonomy" id="241478"/>
    <lineage>
        <taxon>Eukaryota</taxon>
        <taxon>Metazoa</taxon>
        <taxon>Ecdysozoa</taxon>
        <taxon>Nematoda</taxon>
        <taxon>Enoplea</taxon>
        <taxon>Dorylaimia</taxon>
        <taxon>Dioctophymatida</taxon>
        <taxon>Dioctophymatoidea</taxon>
        <taxon>Soboliphymatidae</taxon>
        <taxon>Soboliphyme</taxon>
    </lineage>
</organism>
<name>A0A183J2R9_9BILA</name>
<dbReference type="InterPro" id="IPR007889">
    <property type="entry name" value="HTH_Psq"/>
</dbReference>
<proteinExistence type="predicted"/>
<evidence type="ECO:0000313" key="10">
    <source>
        <dbReference type="WBParaSite" id="SBAD_0001053101-mRNA-1"/>
    </source>
</evidence>